<dbReference type="GO" id="GO:0004177">
    <property type="term" value="F:aminopeptidase activity"/>
    <property type="evidence" value="ECO:0007669"/>
    <property type="project" value="UniProtKB-KW"/>
</dbReference>
<gene>
    <name evidence="1" type="ORF">CSCA_5140</name>
</gene>
<dbReference type="HOGENOM" id="CLU_3214597_0_0_9"/>
<accession>A0A0E3MAN5</accession>
<keyword evidence="1" id="KW-0378">Hydrolase</keyword>
<name>A0A0E3MAN5_CLOSL</name>
<reference evidence="1 2" key="1">
    <citation type="journal article" date="2015" name="J. Biotechnol.">
        <title>Complete genome sequence of a malodorant-producing acetogen, Clostridium scatologenes ATCC 25775(T).</title>
        <authorList>
            <person name="Zhu Z."/>
            <person name="Guo T."/>
            <person name="Zheng H."/>
            <person name="Song T."/>
            <person name="Ouyang P."/>
            <person name="Xie J."/>
        </authorList>
    </citation>
    <scope>NUCLEOTIDE SEQUENCE [LARGE SCALE GENOMIC DNA]</scope>
    <source>
        <strain evidence="1 2">ATCC 25775</strain>
    </source>
</reference>
<dbReference type="Proteomes" id="UP000033115">
    <property type="component" value="Chromosome"/>
</dbReference>
<keyword evidence="1" id="KW-0645">Protease</keyword>
<dbReference type="AlphaFoldDB" id="A0A0E3MAN5"/>
<sequence>MKLHFQGQAFSFELLRAVTYTGYQGAEIGEALATASKIKEGDFY</sequence>
<proteinExistence type="predicted"/>
<evidence type="ECO:0000313" key="2">
    <source>
        <dbReference type="Proteomes" id="UP000033115"/>
    </source>
</evidence>
<dbReference type="Gene3D" id="1.20.1440.110">
    <property type="entry name" value="acylaminoacyl peptidase"/>
    <property type="match status" value="1"/>
</dbReference>
<dbReference type="RefSeq" id="WP_278280475.1">
    <property type="nucleotide sequence ID" value="NZ_CP009933.1"/>
</dbReference>
<dbReference type="EMBL" id="CP009933">
    <property type="protein sequence ID" value="AKA72265.1"/>
    <property type="molecule type" value="Genomic_DNA"/>
</dbReference>
<organism evidence="1 2">
    <name type="scientific">Clostridium scatologenes</name>
    <dbReference type="NCBI Taxonomy" id="1548"/>
    <lineage>
        <taxon>Bacteria</taxon>
        <taxon>Bacillati</taxon>
        <taxon>Bacillota</taxon>
        <taxon>Clostridia</taxon>
        <taxon>Eubacteriales</taxon>
        <taxon>Clostridiaceae</taxon>
        <taxon>Clostridium</taxon>
    </lineage>
</organism>
<evidence type="ECO:0000313" key="1">
    <source>
        <dbReference type="EMBL" id="AKA72265.1"/>
    </source>
</evidence>
<keyword evidence="2" id="KW-1185">Reference proteome</keyword>
<keyword evidence="1" id="KW-0031">Aminopeptidase</keyword>
<dbReference type="KEGG" id="csq:CSCA_5140"/>
<protein>
    <submittedName>
        <fullName evidence="1">Dipeptidyl aminopeptidase/acylaminoacyl peptidase</fullName>
    </submittedName>
</protein>